<dbReference type="InterPro" id="IPR003140">
    <property type="entry name" value="PLipase/COase/thioEstase"/>
</dbReference>
<evidence type="ECO:0000256" key="1">
    <source>
        <dbReference type="ARBA" id="ARBA00022801"/>
    </source>
</evidence>
<organism evidence="3 4">
    <name type="scientific">Sphingomonas arvum</name>
    <dbReference type="NCBI Taxonomy" id="2992113"/>
    <lineage>
        <taxon>Bacteria</taxon>
        <taxon>Pseudomonadati</taxon>
        <taxon>Pseudomonadota</taxon>
        <taxon>Alphaproteobacteria</taxon>
        <taxon>Sphingomonadales</taxon>
        <taxon>Sphingomonadaceae</taxon>
        <taxon>Sphingomonas</taxon>
    </lineage>
</organism>
<feature type="domain" description="Phospholipase/carboxylesterase/thioesterase" evidence="2">
    <location>
        <begin position="92"/>
        <end position="174"/>
    </location>
</feature>
<dbReference type="PANTHER" id="PTHR22946:SF9">
    <property type="entry name" value="POLYKETIDE TRANSFERASE AF380"/>
    <property type="match status" value="1"/>
</dbReference>
<evidence type="ECO:0000259" key="2">
    <source>
        <dbReference type="Pfam" id="PF02230"/>
    </source>
</evidence>
<dbReference type="EMBL" id="JAPDOB010000002">
    <property type="protein sequence ID" value="MCW3798012.1"/>
    <property type="molecule type" value="Genomic_DNA"/>
</dbReference>
<dbReference type="Gene3D" id="3.40.50.1820">
    <property type="entry name" value="alpha/beta hydrolase"/>
    <property type="match status" value="1"/>
</dbReference>
<dbReference type="RefSeq" id="WP_264882648.1">
    <property type="nucleotide sequence ID" value="NZ_JAPDOB010000002.1"/>
</dbReference>
<sequence>MSSITLMGVEELASGEADDLFLQTDKGPIRARWYEAGDGDAAVIWVFGSGGGLGGPAGGLYPRLANQLLERDIASLEMAYRKPGDLIECMLDVLVGVAWLAGQERTRVVLVGHSFGGAVVLNAAKIAAEQVIGVAALSSQSAGVEDLNGLAPRPVLFVHGEEDEVLPDRCSRQLYAIADQPKQLILYPECLHGLDQCRESLDGDLLRWIETTVAGSQALVRPS</sequence>
<gene>
    <name evidence="3" type="ORF">OMW55_09375</name>
</gene>
<dbReference type="GO" id="GO:0016787">
    <property type="term" value="F:hydrolase activity"/>
    <property type="evidence" value="ECO:0007669"/>
    <property type="project" value="UniProtKB-KW"/>
</dbReference>
<protein>
    <submittedName>
        <fullName evidence="3">Alpha/beta hydrolase</fullName>
    </submittedName>
</protein>
<evidence type="ECO:0000313" key="3">
    <source>
        <dbReference type="EMBL" id="MCW3798012.1"/>
    </source>
</evidence>
<dbReference type="InterPro" id="IPR029058">
    <property type="entry name" value="AB_hydrolase_fold"/>
</dbReference>
<reference evidence="3 4" key="1">
    <citation type="submission" date="2022-10" db="EMBL/GenBank/DDBJ databases">
        <title>Sphingomonas sp.</title>
        <authorList>
            <person name="Jin C."/>
        </authorList>
    </citation>
    <scope>NUCLEOTIDE SEQUENCE [LARGE SCALE GENOMIC DNA]</scope>
    <source>
        <strain evidence="3 4">BN140010</strain>
    </source>
</reference>
<keyword evidence="4" id="KW-1185">Reference proteome</keyword>
<proteinExistence type="predicted"/>
<dbReference type="InterPro" id="IPR050261">
    <property type="entry name" value="FrsA_esterase"/>
</dbReference>
<dbReference type="PANTHER" id="PTHR22946">
    <property type="entry name" value="DIENELACTONE HYDROLASE DOMAIN-CONTAINING PROTEIN-RELATED"/>
    <property type="match status" value="1"/>
</dbReference>
<dbReference type="Proteomes" id="UP001526246">
    <property type="component" value="Unassembled WGS sequence"/>
</dbReference>
<evidence type="ECO:0000313" key="4">
    <source>
        <dbReference type="Proteomes" id="UP001526246"/>
    </source>
</evidence>
<accession>A0ABT3JG14</accession>
<keyword evidence="1 3" id="KW-0378">Hydrolase</keyword>
<dbReference type="Pfam" id="PF02230">
    <property type="entry name" value="Abhydrolase_2"/>
    <property type="match status" value="1"/>
</dbReference>
<name>A0ABT3JG14_9SPHN</name>
<comment type="caution">
    <text evidence="3">The sequence shown here is derived from an EMBL/GenBank/DDBJ whole genome shotgun (WGS) entry which is preliminary data.</text>
</comment>
<dbReference type="SUPFAM" id="SSF53474">
    <property type="entry name" value="alpha/beta-Hydrolases"/>
    <property type="match status" value="1"/>
</dbReference>